<gene>
    <name evidence="11" type="ORF">PVAP13_2KG299600</name>
</gene>
<evidence type="ECO:0000256" key="9">
    <source>
        <dbReference type="SAM" id="SignalP"/>
    </source>
</evidence>
<feature type="signal peptide" evidence="9">
    <location>
        <begin position="1"/>
        <end position="28"/>
    </location>
</feature>
<keyword evidence="4 9" id="KW-0732">Signal</keyword>
<evidence type="ECO:0000256" key="6">
    <source>
        <dbReference type="ARBA" id="ARBA00022989"/>
    </source>
</evidence>
<name>A0A8T0WFA1_PANVG</name>
<dbReference type="PROSITE" id="PS51450">
    <property type="entry name" value="LRR"/>
    <property type="match status" value="1"/>
</dbReference>
<reference evidence="11" key="1">
    <citation type="submission" date="2020-05" db="EMBL/GenBank/DDBJ databases">
        <title>WGS assembly of Panicum virgatum.</title>
        <authorList>
            <person name="Lovell J.T."/>
            <person name="Jenkins J."/>
            <person name="Shu S."/>
            <person name="Juenger T.E."/>
            <person name="Schmutz J."/>
        </authorList>
    </citation>
    <scope>NUCLEOTIDE SEQUENCE</scope>
    <source>
        <strain evidence="11">AP13</strain>
    </source>
</reference>
<evidence type="ECO:0000256" key="2">
    <source>
        <dbReference type="ARBA" id="ARBA00022614"/>
    </source>
</evidence>
<dbReference type="Proteomes" id="UP000823388">
    <property type="component" value="Chromosome 2K"/>
</dbReference>
<evidence type="ECO:0000259" key="10">
    <source>
        <dbReference type="Pfam" id="PF08263"/>
    </source>
</evidence>
<comment type="subcellular location">
    <subcellularLocation>
        <location evidence="1">Membrane</location>
        <topology evidence="1">Single-pass membrane protein</topology>
    </subcellularLocation>
</comment>
<accession>A0A8T0WFA1</accession>
<keyword evidence="8" id="KW-0325">Glycoprotein</keyword>
<dbReference type="Pfam" id="PF00560">
    <property type="entry name" value="LRR_1"/>
    <property type="match status" value="1"/>
</dbReference>
<dbReference type="AlphaFoldDB" id="A0A8T0WFA1"/>
<evidence type="ECO:0000313" key="11">
    <source>
        <dbReference type="EMBL" id="KAG2643323.1"/>
    </source>
</evidence>
<evidence type="ECO:0000256" key="1">
    <source>
        <dbReference type="ARBA" id="ARBA00004167"/>
    </source>
</evidence>
<organism evidence="11 12">
    <name type="scientific">Panicum virgatum</name>
    <name type="common">Blackwell switchgrass</name>
    <dbReference type="NCBI Taxonomy" id="38727"/>
    <lineage>
        <taxon>Eukaryota</taxon>
        <taxon>Viridiplantae</taxon>
        <taxon>Streptophyta</taxon>
        <taxon>Embryophyta</taxon>
        <taxon>Tracheophyta</taxon>
        <taxon>Spermatophyta</taxon>
        <taxon>Magnoliopsida</taxon>
        <taxon>Liliopsida</taxon>
        <taxon>Poales</taxon>
        <taxon>Poaceae</taxon>
        <taxon>PACMAD clade</taxon>
        <taxon>Panicoideae</taxon>
        <taxon>Panicodae</taxon>
        <taxon>Paniceae</taxon>
        <taxon>Panicinae</taxon>
        <taxon>Panicum</taxon>
        <taxon>Panicum sect. Hiantes</taxon>
    </lineage>
</organism>
<comment type="caution">
    <text evidence="11">The sequence shown here is derived from an EMBL/GenBank/DDBJ whole genome shotgun (WGS) entry which is preliminary data.</text>
</comment>
<evidence type="ECO:0000256" key="3">
    <source>
        <dbReference type="ARBA" id="ARBA00022692"/>
    </source>
</evidence>
<keyword evidence="7" id="KW-0472">Membrane</keyword>
<dbReference type="FunFam" id="3.80.10.10:FF:000275">
    <property type="entry name" value="Leucine-rich repeat receptor-like protein kinase"/>
    <property type="match status" value="1"/>
</dbReference>
<dbReference type="Pfam" id="PF08263">
    <property type="entry name" value="LRRNT_2"/>
    <property type="match status" value="1"/>
</dbReference>
<dbReference type="OrthoDB" id="680397at2759"/>
<feature type="domain" description="Leucine-rich repeat-containing N-terminal plant-type" evidence="10">
    <location>
        <begin position="33"/>
        <end position="68"/>
    </location>
</feature>
<dbReference type="PANTHER" id="PTHR48010">
    <property type="entry name" value="OS05G0588300 PROTEIN"/>
    <property type="match status" value="1"/>
</dbReference>
<evidence type="ECO:0000256" key="8">
    <source>
        <dbReference type="ARBA" id="ARBA00023180"/>
    </source>
</evidence>
<dbReference type="InterPro" id="IPR032675">
    <property type="entry name" value="LRR_dom_sf"/>
</dbReference>
<keyword evidence="12" id="KW-1185">Reference proteome</keyword>
<dbReference type="EMBL" id="CM029039">
    <property type="protein sequence ID" value="KAG2643323.1"/>
    <property type="molecule type" value="Genomic_DNA"/>
</dbReference>
<keyword evidence="5" id="KW-0677">Repeat</keyword>
<sequence>MRQVPGARGVSLFLFLATLWWCSLVPRAAPDLAADREALLAFRDAVGPHLPWDASAASPCGWLGVLCDRTGARVVQLRLPGANLAGAVPLGTLGNLTALWTLSLRANALSGGIPADIGACAELRYLYLHGNRLEGEIPEGFFGLRLLQRLDLSDNLISGGVSPEFNKLRRLAALYLQNNRLNGTLPADLDLPNLRVLNLSNNGLSAII</sequence>
<keyword evidence="3" id="KW-0812">Transmembrane</keyword>
<protein>
    <recommendedName>
        <fullName evidence="10">Leucine-rich repeat-containing N-terminal plant-type domain-containing protein</fullName>
    </recommendedName>
</protein>
<dbReference type="InterPro" id="IPR013210">
    <property type="entry name" value="LRR_N_plant-typ"/>
</dbReference>
<dbReference type="Pfam" id="PF13855">
    <property type="entry name" value="LRR_8"/>
    <property type="match status" value="1"/>
</dbReference>
<dbReference type="PANTHER" id="PTHR48010:SF7">
    <property type="entry name" value="OS09G0400500 PROTEIN"/>
    <property type="match status" value="1"/>
</dbReference>
<dbReference type="SUPFAM" id="SSF52058">
    <property type="entry name" value="L domain-like"/>
    <property type="match status" value="1"/>
</dbReference>
<dbReference type="PRINTS" id="PR00019">
    <property type="entry name" value="LEURICHRPT"/>
</dbReference>
<evidence type="ECO:0000256" key="5">
    <source>
        <dbReference type="ARBA" id="ARBA00022737"/>
    </source>
</evidence>
<evidence type="ECO:0000313" key="12">
    <source>
        <dbReference type="Proteomes" id="UP000823388"/>
    </source>
</evidence>
<dbReference type="InterPro" id="IPR001611">
    <property type="entry name" value="Leu-rich_rpt"/>
</dbReference>
<feature type="chain" id="PRO_5035926495" description="Leucine-rich repeat-containing N-terminal plant-type domain-containing protein" evidence="9">
    <location>
        <begin position="29"/>
        <end position="208"/>
    </location>
</feature>
<keyword evidence="6" id="KW-1133">Transmembrane helix</keyword>
<keyword evidence="2" id="KW-0433">Leucine-rich repeat</keyword>
<dbReference type="GO" id="GO:0016020">
    <property type="term" value="C:membrane"/>
    <property type="evidence" value="ECO:0007669"/>
    <property type="project" value="UniProtKB-SubCell"/>
</dbReference>
<proteinExistence type="predicted"/>
<evidence type="ECO:0000256" key="4">
    <source>
        <dbReference type="ARBA" id="ARBA00022729"/>
    </source>
</evidence>
<dbReference type="InterPro" id="IPR050994">
    <property type="entry name" value="At_inactive_RLKs"/>
</dbReference>
<dbReference type="Gene3D" id="3.80.10.10">
    <property type="entry name" value="Ribonuclease Inhibitor"/>
    <property type="match status" value="1"/>
</dbReference>
<evidence type="ECO:0000256" key="7">
    <source>
        <dbReference type="ARBA" id="ARBA00023136"/>
    </source>
</evidence>